<keyword evidence="3" id="KW-0762">Sugar transport</keyword>
<dbReference type="ExpressionAtlas" id="E3VWY6">
    <property type="expression patterns" value="baseline"/>
</dbReference>
<dbReference type="InterPro" id="IPR005828">
    <property type="entry name" value="MFS_sugar_transport-like"/>
</dbReference>
<organism evidence="9">
    <name type="scientific">Vitis vinifera</name>
    <name type="common">Grape</name>
    <dbReference type="NCBI Taxonomy" id="29760"/>
    <lineage>
        <taxon>Eukaryota</taxon>
        <taxon>Viridiplantae</taxon>
        <taxon>Streptophyta</taxon>
        <taxon>Embryophyta</taxon>
        <taxon>Tracheophyta</taxon>
        <taxon>Spermatophyta</taxon>
        <taxon>Magnoliopsida</taxon>
        <taxon>eudicotyledons</taxon>
        <taxon>Gunneridae</taxon>
        <taxon>Pentapetalae</taxon>
        <taxon>rosids</taxon>
        <taxon>Vitales</taxon>
        <taxon>Vitaceae</taxon>
        <taxon>Viteae</taxon>
        <taxon>Vitis</taxon>
    </lineage>
</organism>
<dbReference type="AlphaFoldDB" id="E3VWY6"/>
<evidence type="ECO:0000256" key="5">
    <source>
        <dbReference type="ARBA" id="ARBA00022989"/>
    </source>
</evidence>
<dbReference type="PANTHER" id="PTHR48021">
    <property type="match status" value="1"/>
</dbReference>
<keyword evidence="4 7" id="KW-0812">Transmembrane</keyword>
<keyword evidence="6 7" id="KW-0472">Membrane</keyword>
<dbReference type="EMBL" id="HQ323311">
    <property type="protein sequence ID" value="ADP37176.1"/>
    <property type="molecule type" value="Genomic_DNA"/>
</dbReference>
<feature type="domain" description="Major facilitator superfamily (MFS) profile" evidence="8">
    <location>
        <begin position="1"/>
        <end position="231"/>
    </location>
</feature>
<comment type="subcellular location">
    <subcellularLocation>
        <location evidence="1">Membrane</location>
        <topology evidence="1">Multi-pass membrane protein</topology>
    </subcellularLocation>
</comment>
<dbReference type="GO" id="GO:0016020">
    <property type="term" value="C:membrane"/>
    <property type="evidence" value="ECO:0007669"/>
    <property type="project" value="UniProtKB-SubCell"/>
</dbReference>
<evidence type="ECO:0000256" key="2">
    <source>
        <dbReference type="ARBA" id="ARBA00010992"/>
    </source>
</evidence>
<name>E3VWY6_VITVI</name>
<evidence type="ECO:0000256" key="1">
    <source>
        <dbReference type="ARBA" id="ARBA00004141"/>
    </source>
</evidence>
<evidence type="ECO:0000256" key="6">
    <source>
        <dbReference type="ARBA" id="ARBA00023136"/>
    </source>
</evidence>
<feature type="non-terminal residue" evidence="9">
    <location>
        <position position="1"/>
    </location>
</feature>
<dbReference type="GO" id="GO:0022857">
    <property type="term" value="F:transmembrane transporter activity"/>
    <property type="evidence" value="ECO:0007669"/>
    <property type="project" value="InterPro"/>
</dbReference>
<dbReference type="Gene3D" id="1.20.1250.20">
    <property type="entry name" value="MFS general substrate transporter like domains"/>
    <property type="match status" value="1"/>
</dbReference>
<dbReference type="InterPro" id="IPR036259">
    <property type="entry name" value="MFS_trans_sf"/>
</dbReference>
<dbReference type="PANTHER" id="PTHR48021:SF48">
    <property type="entry name" value="MAJOR FACILITATOR SUPERFAMILY (MFS) PROFILE DOMAIN-CONTAINING PROTEIN"/>
    <property type="match status" value="1"/>
</dbReference>
<keyword evidence="3" id="KW-0813">Transport</keyword>
<dbReference type="PROSITE" id="PS50850">
    <property type="entry name" value="MFS"/>
    <property type="match status" value="1"/>
</dbReference>
<proteinExistence type="inferred from homology"/>
<feature type="transmembrane region" description="Helical" evidence="7">
    <location>
        <begin position="205"/>
        <end position="224"/>
    </location>
</feature>
<evidence type="ECO:0000256" key="4">
    <source>
        <dbReference type="ARBA" id="ARBA00022692"/>
    </source>
</evidence>
<evidence type="ECO:0000259" key="8">
    <source>
        <dbReference type="PROSITE" id="PS50850"/>
    </source>
</evidence>
<evidence type="ECO:0000256" key="7">
    <source>
        <dbReference type="SAM" id="Phobius"/>
    </source>
</evidence>
<dbReference type="InterPro" id="IPR050549">
    <property type="entry name" value="MFS_Trehalose_Transporter"/>
</dbReference>
<dbReference type="SUPFAM" id="SSF103473">
    <property type="entry name" value="MFS general substrate transporter"/>
    <property type="match status" value="1"/>
</dbReference>
<evidence type="ECO:0000256" key="3">
    <source>
        <dbReference type="ARBA" id="ARBA00022597"/>
    </source>
</evidence>
<reference evidence="9" key="1">
    <citation type="submission" date="2010-09" db="EMBL/GenBank/DDBJ databases">
        <title>The Vitis vinifera sugar transporter gene family: phylogenetic overview and macroarray expression profiling.</title>
        <authorList>
            <person name="Afoufa-Bastien D."/>
            <person name="Medici A."/>
            <person name="Jeauffre J."/>
            <person name="Coutos-Thevenot P."/>
            <person name="Lemoine R."/>
            <person name="Atanassova R."/>
            <person name="Laloi M."/>
        </authorList>
    </citation>
    <scope>NUCLEOTIDE SEQUENCE</scope>
</reference>
<evidence type="ECO:0000313" key="9">
    <source>
        <dbReference type="EMBL" id="ADP37176.1"/>
    </source>
</evidence>
<gene>
    <name evidence="9" type="ORF">GSVIVT00035474001</name>
</gene>
<feature type="transmembrane region" description="Helical" evidence="7">
    <location>
        <begin position="176"/>
        <end position="199"/>
    </location>
</feature>
<feature type="transmembrane region" description="Helical" evidence="7">
    <location>
        <begin position="45"/>
        <end position="62"/>
    </location>
</feature>
<feature type="transmembrane region" description="Helical" evidence="7">
    <location>
        <begin position="107"/>
        <end position="129"/>
    </location>
</feature>
<accession>E3VWY6</accession>
<dbReference type="InterPro" id="IPR020846">
    <property type="entry name" value="MFS_dom"/>
</dbReference>
<feature type="transmembrane region" description="Helical" evidence="7">
    <location>
        <begin position="141"/>
        <end position="164"/>
    </location>
</feature>
<keyword evidence="5 7" id="KW-1133">Transmembrane helix</keyword>
<protein>
    <submittedName>
        <fullName evidence="9">Putative ERD6-like transporter</fullName>
    </submittedName>
</protein>
<dbReference type="Pfam" id="PF00083">
    <property type="entry name" value="Sugar_tr"/>
    <property type="match status" value="1"/>
</dbReference>
<comment type="similarity">
    <text evidence="2">Belongs to the major facilitator superfamily. Sugar transporter (TC 2.A.1.1) family.</text>
</comment>
<sequence length="248" mass="27880">LEAALQRLRRKNTDISQESAEIKVAFYILMLMNESRILDLFQLKYAHSLIVGIGLILLQQLVGSSAISSYACSIFESAVHSGRAIAIIQIPAVVLGRLLADRSGRRPLLMVSAGGMCLRFLIVGLSFLLQVSSKSKFKQFYLIYNQAYLSFYSLSLRGLPWLIISEIYPINIKGSAGSLVTFVVWFSSTVTMLVFMFIFVYKHKYFGTFFLFLIFSGATILFTAKLVPETKGRTLEEIQASMTQFPQH</sequence>